<accession>A0A1T5IED2</accession>
<organism evidence="2 3">
    <name type="scientific">Maledivibacter halophilus</name>
    <dbReference type="NCBI Taxonomy" id="36842"/>
    <lineage>
        <taxon>Bacteria</taxon>
        <taxon>Bacillati</taxon>
        <taxon>Bacillota</taxon>
        <taxon>Clostridia</taxon>
        <taxon>Peptostreptococcales</taxon>
        <taxon>Caminicellaceae</taxon>
        <taxon>Maledivibacter</taxon>
    </lineage>
</organism>
<gene>
    <name evidence="2" type="ORF">SAMN02194393_00273</name>
</gene>
<feature type="domain" description="ATPase BadF/BadG/BcrA/BcrD type" evidence="1">
    <location>
        <begin position="5"/>
        <end position="298"/>
    </location>
</feature>
<dbReference type="PANTHER" id="PTHR43190:SF3">
    <property type="entry name" value="N-ACETYL-D-GLUCOSAMINE KINASE"/>
    <property type="match status" value="1"/>
</dbReference>
<evidence type="ECO:0000313" key="3">
    <source>
        <dbReference type="Proteomes" id="UP000190285"/>
    </source>
</evidence>
<dbReference type="Pfam" id="PF01869">
    <property type="entry name" value="BcrAD_BadFG"/>
    <property type="match status" value="1"/>
</dbReference>
<dbReference type="RefSeq" id="WP_079488759.1">
    <property type="nucleotide sequence ID" value="NZ_FUZT01000001.1"/>
</dbReference>
<proteinExistence type="predicted"/>
<sequence>MKYYIGIDGGGTKTLAYLGNEKKEVLSSIKVGSTNYHSVGTISTKKEFKEIFDFFKVNIGITLDKIKGVCIGGAGIDSPKDEKVIEKIFRDIGYENDLLIYNDSVTALVGANGEKKGAMVISGTGSIVLGIDKSGKSHRVGGWGHIIDDAGSGYAIARDGLKKIVESYDGREDNTEIWEVISKKLNISHVGELISFIYNTDIKKHDIANLAPCIIDLYKIDAVAKKVIDNAVRDLCKMIDALANKMNEEDFSLGLSGSILLKSDVIRKLFSKEIEKKYPDIHIHLPKENAATGALILAVES</sequence>
<dbReference type="SUPFAM" id="SSF53067">
    <property type="entry name" value="Actin-like ATPase domain"/>
    <property type="match status" value="2"/>
</dbReference>
<dbReference type="STRING" id="36842.SAMN02194393_00273"/>
<protein>
    <submittedName>
        <fullName evidence="2">BadF-type ATPase</fullName>
    </submittedName>
</protein>
<dbReference type="AlphaFoldDB" id="A0A1T5IED2"/>
<dbReference type="Proteomes" id="UP000190285">
    <property type="component" value="Unassembled WGS sequence"/>
</dbReference>
<dbReference type="Gene3D" id="3.30.420.40">
    <property type="match status" value="2"/>
</dbReference>
<dbReference type="EMBL" id="FUZT01000001">
    <property type="protein sequence ID" value="SKC37383.1"/>
    <property type="molecule type" value="Genomic_DNA"/>
</dbReference>
<dbReference type="CDD" id="cd24007">
    <property type="entry name" value="ASKHA_NBD_eukNAGK-like"/>
    <property type="match status" value="1"/>
</dbReference>
<dbReference type="OrthoDB" id="9772633at2"/>
<reference evidence="2 3" key="1">
    <citation type="submission" date="2017-02" db="EMBL/GenBank/DDBJ databases">
        <authorList>
            <person name="Peterson S.W."/>
        </authorList>
    </citation>
    <scope>NUCLEOTIDE SEQUENCE [LARGE SCALE GENOMIC DNA]</scope>
    <source>
        <strain evidence="2 3">M1</strain>
    </source>
</reference>
<dbReference type="InterPro" id="IPR052519">
    <property type="entry name" value="Euk-type_GlcNAc_Kinase"/>
</dbReference>
<evidence type="ECO:0000313" key="2">
    <source>
        <dbReference type="EMBL" id="SKC37383.1"/>
    </source>
</evidence>
<name>A0A1T5IED2_9FIRM</name>
<dbReference type="PANTHER" id="PTHR43190">
    <property type="entry name" value="N-ACETYL-D-GLUCOSAMINE KINASE"/>
    <property type="match status" value="1"/>
</dbReference>
<dbReference type="InterPro" id="IPR043129">
    <property type="entry name" value="ATPase_NBD"/>
</dbReference>
<keyword evidence="3" id="KW-1185">Reference proteome</keyword>
<dbReference type="InterPro" id="IPR002731">
    <property type="entry name" value="ATPase_BadF"/>
</dbReference>
<evidence type="ECO:0000259" key="1">
    <source>
        <dbReference type="Pfam" id="PF01869"/>
    </source>
</evidence>